<protein>
    <recommendedName>
        <fullName evidence="12">PX domain-containing protein</fullName>
    </recommendedName>
</protein>
<dbReference type="OrthoDB" id="76516at2759"/>
<dbReference type="InterPro" id="IPR007867">
    <property type="entry name" value="GMC_OxRtase_C"/>
</dbReference>
<dbReference type="InterPro" id="IPR001683">
    <property type="entry name" value="PX_dom"/>
</dbReference>
<dbReference type="GO" id="GO:0016614">
    <property type="term" value="F:oxidoreductase activity, acting on CH-OH group of donors"/>
    <property type="evidence" value="ECO:0007669"/>
    <property type="project" value="InterPro"/>
</dbReference>
<evidence type="ECO:0000256" key="5">
    <source>
        <dbReference type="ARBA" id="ARBA00022753"/>
    </source>
</evidence>
<dbReference type="GO" id="GO:0005829">
    <property type="term" value="C:cytosol"/>
    <property type="evidence" value="ECO:0007669"/>
    <property type="project" value="UniProtKB-SubCell"/>
</dbReference>
<feature type="coiled-coil region" evidence="10">
    <location>
        <begin position="494"/>
        <end position="659"/>
    </location>
</feature>
<evidence type="ECO:0000256" key="10">
    <source>
        <dbReference type="SAM" id="Coils"/>
    </source>
</evidence>
<organism evidence="13 14">
    <name type="scientific">Acer yangbiense</name>
    <dbReference type="NCBI Taxonomy" id="1000413"/>
    <lineage>
        <taxon>Eukaryota</taxon>
        <taxon>Viridiplantae</taxon>
        <taxon>Streptophyta</taxon>
        <taxon>Embryophyta</taxon>
        <taxon>Tracheophyta</taxon>
        <taxon>Spermatophyta</taxon>
        <taxon>Magnoliopsida</taxon>
        <taxon>eudicotyledons</taxon>
        <taxon>Gunneridae</taxon>
        <taxon>Pentapetalae</taxon>
        <taxon>rosids</taxon>
        <taxon>malvids</taxon>
        <taxon>Sapindales</taxon>
        <taxon>Sapindaceae</taxon>
        <taxon>Hippocastanoideae</taxon>
        <taxon>Acereae</taxon>
        <taxon>Acer</taxon>
    </lineage>
</organism>
<dbReference type="Pfam" id="PF05199">
    <property type="entry name" value="GMC_oxred_C"/>
    <property type="match status" value="1"/>
</dbReference>
<feature type="region of interest" description="Disordered" evidence="11">
    <location>
        <begin position="358"/>
        <end position="377"/>
    </location>
</feature>
<keyword evidence="6" id="KW-0653">Protein transport</keyword>
<dbReference type="PANTHER" id="PTHR46856">
    <property type="entry name" value="PX DOMAIN-CONTAINING PROTEIN EREL1-RELATED"/>
    <property type="match status" value="1"/>
</dbReference>
<dbReference type="Pfam" id="PF00787">
    <property type="entry name" value="PX"/>
    <property type="match status" value="1"/>
</dbReference>
<evidence type="ECO:0000259" key="12">
    <source>
        <dbReference type="PROSITE" id="PS50195"/>
    </source>
</evidence>
<evidence type="ECO:0000256" key="9">
    <source>
        <dbReference type="ARBA" id="ARBA00055681"/>
    </source>
</evidence>
<dbReference type="GO" id="GO:0015031">
    <property type="term" value="P:protein transport"/>
    <property type="evidence" value="ECO:0007669"/>
    <property type="project" value="UniProtKB-KW"/>
</dbReference>
<dbReference type="SUPFAM" id="SSF51905">
    <property type="entry name" value="FAD/NAD(P)-binding domain"/>
    <property type="match status" value="1"/>
</dbReference>
<comment type="caution">
    <text evidence="13">The sequence shown here is derived from an EMBL/GenBank/DDBJ whole genome shotgun (WGS) entry which is preliminary data.</text>
</comment>
<dbReference type="Proteomes" id="UP000323000">
    <property type="component" value="Chromosome 2"/>
</dbReference>
<keyword evidence="4" id="KW-0963">Cytoplasm</keyword>
<dbReference type="GO" id="GO:0010008">
    <property type="term" value="C:endosome membrane"/>
    <property type="evidence" value="ECO:0007669"/>
    <property type="project" value="UniProtKB-SubCell"/>
</dbReference>
<reference evidence="14" key="1">
    <citation type="journal article" date="2019" name="Gigascience">
        <title>De novo genome assembly of the endangered Acer yangbiense, a plant species with extremely small populations endemic to Yunnan Province, China.</title>
        <authorList>
            <person name="Yang J."/>
            <person name="Wariss H.M."/>
            <person name="Tao L."/>
            <person name="Zhang R."/>
            <person name="Yun Q."/>
            <person name="Hollingsworth P."/>
            <person name="Dao Z."/>
            <person name="Luo G."/>
            <person name="Guo H."/>
            <person name="Ma Y."/>
            <person name="Sun W."/>
        </authorList>
    </citation>
    <scope>NUCLEOTIDE SEQUENCE [LARGE SCALE GENOMIC DNA]</scope>
    <source>
        <strain evidence="14">cv. Malutang</strain>
    </source>
</reference>
<dbReference type="InterPro" id="IPR036871">
    <property type="entry name" value="PX_dom_sf"/>
</dbReference>
<evidence type="ECO:0000256" key="6">
    <source>
        <dbReference type="ARBA" id="ARBA00022927"/>
    </source>
</evidence>
<evidence type="ECO:0000256" key="11">
    <source>
        <dbReference type="SAM" id="MobiDB-lite"/>
    </source>
</evidence>
<evidence type="ECO:0000313" key="14">
    <source>
        <dbReference type="Proteomes" id="UP000323000"/>
    </source>
</evidence>
<feature type="region of interest" description="Disordered" evidence="11">
    <location>
        <begin position="128"/>
        <end position="182"/>
    </location>
</feature>
<evidence type="ECO:0000256" key="1">
    <source>
        <dbReference type="ARBA" id="ARBA00004481"/>
    </source>
</evidence>
<dbReference type="Gene3D" id="3.30.1520.10">
    <property type="entry name" value="Phox-like domain"/>
    <property type="match status" value="1"/>
</dbReference>
<dbReference type="InterPro" id="IPR036188">
    <property type="entry name" value="FAD/NAD-bd_sf"/>
</dbReference>
<evidence type="ECO:0000313" key="13">
    <source>
        <dbReference type="EMBL" id="TXG69394.1"/>
    </source>
</evidence>
<accession>A0A5C7IKI6</accession>
<feature type="compositionally biased region" description="Acidic residues" evidence="11">
    <location>
        <begin position="137"/>
        <end position="149"/>
    </location>
</feature>
<comment type="subcellular location">
    <subcellularLocation>
        <location evidence="2">Cytoplasm</location>
        <location evidence="2">Cytosol</location>
    </subcellularLocation>
    <subcellularLocation>
        <location evidence="1">Endosome membrane</location>
        <topology evidence="1">Peripheral membrane protein</topology>
    </subcellularLocation>
</comment>
<dbReference type="GO" id="GO:0035091">
    <property type="term" value="F:phosphatidylinositol binding"/>
    <property type="evidence" value="ECO:0007669"/>
    <property type="project" value="InterPro"/>
</dbReference>
<dbReference type="EMBL" id="VAHF01000002">
    <property type="protein sequence ID" value="TXG69394.1"/>
    <property type="molecule type" value="Genomic_DNA"/>
</dbReference>
<keyword evidence="14" id="KW-1185">Reference proteome</keyword>
<dbReference type="PANTHER" id="PTHR46856:SF3">
    <property type="entry name" value="PX DOMAIN-CONTAINING PROTEIN EREX"/>
    <property type="match status" value="1"/>
</dbReference>
<dbReference type="PROSITE" id="PS50195">
    <property type="entry name" value="PX"/>
    <property type="match status" value="1"/>
</dbReference>
<sequence>MESCKMGASEEEGAIDENCQSWEADGLFVCDRSVLPSAIGVNPMITIQSTAYCISKKIAEFGMGKRLAPVNIQYDTWKRLASSRENRDSLETQQQLKRKDVKMNLYALDLSLFDFANFSDPIISHPDRTSSSLISSYDDDNYDDDDDDDKSSKSKSTQANRSPPRHRHDGSSPLPLGMDWSSPPRKWDGRDSIWPHDPHTGWSYCVTVPSWILLPNSGGSDPVATYRVQVGIQSPEGITTTRGILRRFSDFLKLLSELKKAFPNKEFPRAPPKRILKMKSRTLLEERRCSLEDWMEKLLSDIDISRSVSVATFLELEAAARSSFHDQETLDAHSLFLFQTNSDASVVVGSSSVASDHGNVSPDGISELGTPRRQTNNSGYFEYQKLDGHVRRLSTESVGSDLSSIRASEISNYGVSNLFGDSSFDHPEGGEASRTMIALDGSDSLYPRDSQIAVPSDQRLKLNRVLNTMQQRLATAKTDTEDLIARLNQEGAVRQFLTTKVKDLEVELETTRENCKENMQQAVLSEKERITQMQWDMEELRKQCLETELKLKYEQAERARAESSKMSLVQENEMLLQDLDVARDQLENLHKHHEELEVKLKAEVKLLVKEVKSLRSSQSELKQELGRLMKEKLEVERSLQKEKQRAELANNANSKLLHECEILCNRLQECSVNFLSEEEDKLILDTSSPSDAIDLLTTSDNRIGLLLAEAQLLAQDIEKSMAGLDETHSMNGKDQRSDDELRKMLTHIFVDNARLRMHVNSVIRCALNTCVKSDEEDEEEEETPFRKTVLSKFLER</sequence>
<dbReference type="FunFam" id="3.30.1520.10:FF:000060">
    <property type="entry name" value="Phox (PX) domain-containing protein"/>
    <property type="match status" value="1"/>
</dbReference>
<evidence type="ECO:0000256" key="8">
    <source>
        <dbReference type="ARBA" id="ARBA00023136"/>
    </source>
</evidence>
<evidence type="ECO:0000256" key="2">
    <source>
        <dbReference type="ARBA" id="ARBA00004514"/>
    </source>
</evidence>
<keyword evidence="7 10" id="KW-0175">Coiled coil</keyword>
<name>A0A5C7IKI6_9ROSI</name>
<dbReference type="AlphaFoldDB" id="A0A5C7IKI6"/>
<keyword evidence="3" id="KW-0813">Transport</keyword>
<dbReference type="SUPFAM" id="SSF64268">
    <property type="entry name" value="PX domain"/>
    <property type="match status" value="1"/>
</dbReference>
<keyword evidence="8" id="KW-0472">Membrane</keyword>
<dbReference type="InterPro" id="IPR044588">
    <property type="entry name" value="EREX-like"/>
</dbReference>
<feature type="domain" description="PX" evidence="12">
    <location>
        <begin position="204"/>
        <end position="321"/>
    </location>
</feature>
<evidence type="ECO:0000256" key="7">
    <source>
        <dbReference type="ARBA" id="ARBA00023054"/>
    </source>
</evidence>
<evidence type="ECO:0000256" key="4">
    <source>
        <dbReference type="ARBA" id="ARBA00022490"/>
    </source>
</evidence>
<dbReference type="Gene3D" id="3.50.50.60">
    <property type="entry name" value="FAD/NAD(P)-binding domain"/>
    <property type="match status" value="1"/>
</dbReference>
<keyword evidence="5" id="KW-0967">Endosome</keyword>
<gene>
    <name evidence="13" type="ORF">EZV62_004329</name>
</gene>
<proteinExistence type="predicted"/>
<evidence type="ECO:0000256" key="3">
    <source>
        <dbReference type="ARBA" id="ARBA00022448"/>
    </source>
</evidence>
<comment type="function">
    <text evidence="9">Acts as an effector of RABF2A and RABF2B. Involved in vacuolar transport of storage proteins. Regulates membrane trafficking to protein storage vacuoles (PSVs). Binds specifically to phosphatidylinositol 3-monophosphate (PtdIns3P).</text>
</comment>
<dbReference type="SMART" id="SM00312">
    <property type="entry name" value="PX"/>
    <property type="match status" value="1"/>
</dbReference>